<evidence type="ECO:0000256" key="1">
    <source>
        <dbReference type="ARBA" id="ARBA00004141"/>
    </source>
</evidence>
<feature type="transmembrane region" description="Helical" evidence="5">
    <location>
        <begin position="41"/>
        <end position="63"/>
    </location>
</feature>
<dbReference type="InterPro" id="IPR007688">
    <property type="entry name" value="Conjugal_tfr_TrbL/VirB6"/>
</dbReference>
<feature type="transmembrane region" description="Helical" evidence="5">
    <location>
        <begin position="157"/>
        <end position="176"/>
    </location>
</feature>
<dbReference type="GO" id="GO:0016020">
    <property type="term" value="C:membrane"/>
    <property type="evidence" value="ECO:0007669"/>
    <property type="project" value="UniProtKB-SubCell"/>
</dbReference>
<keyword evidence="2 5" id="KW-0812">Transmembrane</keyword>
<dbReference type="Proteomes" id="UP000584867">
    <property type="component" value="Unassembled WGS sequence"/>
</dbReference>
<feature type="transmembrane region" description="Helical" evidence="5">
    <location>
        <begin position="182"/>
        <end position="200"/>
    </location>
</feature>
<comment type="caution">
    <text evidence="6">The sequence shown here is derived from an EMBL/GenBank/DDBJ whole genome shotgun (WGS) entry which is preliminary data.</text>
</comment>
<keyword evidence="4 5" id="KW-0472">Membrane</keyword>
<evidence type="ECO:0000313" key="6">
    <source>
        <dbReference type="EMBL" id="MBB5064899.1"/>
    </source>
</evidence>
<dbReference type="RefSeq" id="WP_184257171.1">
    <property type="nucleotide sequence ID" value="NZ_JACHIO010000013.1"/>
</dbReference>
<comment type="subcellular location">
    <subcellularLocation>
        <location evidence="1">Membrane</location>
        <topology evidence="1">Multi-pass membrane protein</topology>
    </subcellularLocation>
</comment>
<evidence type="ECO:0000256" key="2">
    <source>
        <dbReference type="ARBA" id="ARBA00022692"/>
    </source>
</evidence>
<dbReference type="GO" id="GO:0030255">
    <property type="term" value="P:protein secretion by the type IV secretion system"/>
    <property type="evidence" value="ECO:0007669"/>
    <property type="project" value="InterPro"/>
</dbReference>
<keyword evidence="3 5" id="KW-1133">Transmembrane helix</keyword>
<evidence type="ECO:0000256" key="3">
    <source>
        <dbReference type="ARBA" id="ARBA00022989"/>
    </source>
</evidence>
<evidence type="ECO:0000256" key="5">
    <source>
        <dbReference type="SAM" id="Phobius"/>
    </source>
</evidence>
<proteinExistence type="predicted"/>
<dbReference type="EMBL" id="JACHIO010000013">
    <property type="protein sequence ID" value="MBB5064899.1"/>
    <property type="molecule type" value="Genomic_DNA"/>
</dbReference>
<evidence type="ECO:0000256" key="4">
    <source>
        <dbReference type="ARBA" id="ARBA00023136"/>
    </source>
</evidence>
<dbReference type="AlphaFoldDB" id="A0A7W7ZRR3"/>
<feature type="transmembrane region" description="Helical" evidence="5">
    <location>
        <begin position="252"/>
        <end position="272"/>
    </location>
</feature>
<reference evidence="6 7" key="1">
    <citation type="submission" date="2020-08" db="EMBL/GenBank/DDBJ databases">
        <title>Genomic Encyclopedia of Type Strains, Phase IV (KMG-V): Genome sequencing to study the core and pangenomes of soil and plant-associated prokaryotes.</title>
        <authorList>
            <person name="Whitman W."/>
        </authorList>
    </citation>
    <scope>NUCLEOTIDE SEQUENCE [LARGE SCALE GENOMIC DNA]</scope>
    <source>
        <strain evidence="6 7">X5P3</strain>
    </source>
</reference>
<feature type="transmembrane region" description="Helical" evidence="5">
    <location>
        <begin position="84"/>
        <end position="102"/>
    </location>
</feature>
<feature type="transmembrane region" description="Helical" evidence="5">
    <location>
        <begin position="212"/>
        <end position="240"/>
    </location>
</feature>
<gene>
    <name evidence="6" type="ORF">HDF15_003261</name>
</gene>
<protein>
    <submittedName>
        <fullName evidence="6">Type IV secretion system protein VirB6</fullName>
    </submittedName>
</protein>
<evidence type="ECO:0000313" key="7">
    <source>
        <dbReference type="Proteomes" id="UP000584867"/>
    </source>
</evidence>
<name>A0A7W7ZRR3_9BACT</name>
<organism evidence="6 7">
    <name type="scientific">Granulicella mallensis</name>
    <dbReference type="NCBI Taxonomy" id="940614"/>
    <lineage>
        <taxon>Bacteria</taxon>
        <taxon>Pseudomonadati</taxon>
        <taxon>Acidobacteriota</taxon>
        <taxon>Terriglobia</taxon>
        <taxon>Terriglobales</taxon>
        <taxon>Acidobacteriaceae</taxon>
        <taxon>Granulicella</taxon>
    </lineage>
</organism>
<dbReference type="Pfam" id="PF04610">
    <property type="entry name" value="TrbL"/>
    <property type="match status" value="1"/>
</dbReference>
<accession>A0A7W7ZRR3</accession>
<sequence>MILHSLASSAFFLQTTAAPGVDWLYQFTNNLTNLTTQNGDALSSVGMSLLAFVSMMKLVRMVAHWNISTMTISWSAQPVRVGDLVEFLFQLIVCLLIINYWTTPLPGASFGFNHLFSYFAQVIVAALDQNSLTQLQQAFSTALNSTPQPSYLAPLEILTYLVVYIFIGLAGGILFLINCSSFIFYGVAALFGPIFVPLLMTETFRGKFYNFVDVLLSFAMIRAVASAFIFVWAGFLITFLQQTFNGDYSLPMWIANLYGVIAVFIAFILNMVMVPTITQTLFGGGSGASGKIAQIAETLLLRQMTRKRPAK</sequence>